<feature type="transmembrane region" description="Helical" evidence="1">
    <location>
        <begin position="541"/>
        <end position="558"/>
    </location>
</feature>
<evidence type="ECO:0000313" key="3">
    <source>
        <dbReference type="EMBL" id="KAH9311622.1"/>
    </source>
</evidence>
<feature type="non-terminal residue" evidence="3">
    <location>
        <position position="1"/>
    </location>
</feature>
<dbReference type="EMBL" id="JAHRHJ020000006">
    <property type="protein sequence ID" value="KAH9311622.1"/>
    <property type="molecule type" value="Genomic_DNA"/>
</dbReference>
<dbReference type="Proteomes" id="UP000824469">
    <property type="component" value="Unassembled WGS sequence"/>
</dbReference>
<accession>A0AA38FW81</accession>
<dbReference type="PROSITE" id="PS50275">
    <property type="entry name" value="SAC"/>
    <property type="match status" value="1"/>
</dbReference>
<keyword evidence="1" id="KW-1133">Transmembrane helix</keyword>
<evidence type="ECO:0000259" key="2">
    <source>
        <dbReference type="PROSITE" id="PS50275"/>
    </source>
</evidence>
<keyword evidence="1" id="KW-0812">Transmembrane</keyword>
<gene>
    <name evidence="3" type="ORF">KI387_026657</name>
</gene>
<feature type="non-terminal residue" evidence="3">
    <location>
        <position position="569"/>
    </location>
</feature>
<dbReference type="GO" id="GO:0046856">
    <property type="term" value="P:phosphatidylinositol dephosphorylation"/>
    <property type="evidence" value="ECO:0007669"/>
    <property type="project" value="TreeGrafter"/>
</dbReference>
<dbReference type="AlphaFoldDB" id="A0AA38FW81"/>
<dbReference type="InterPro" id="IPR002013">
    <property type="entry name" value="SAC_dom"/>
</dbReference>
<keyword evidence="1" id="KW-0472">Membrane</keyword>
<protein>
    <recommendedName>
        <fullName evidence="2">SAC domain-containing protein</fullName>
    </recommendedName>
</protein>
<feature type="transmembrane region" description="Helical" evidence="1">
    <location>
        <begin position="509"/>
        <end position="529"/>
    </location>
</feature>
<name>A0AA38FW81_TAXCH</name>
<sequence>CEKEMTQLASEAEIYNEMQLLVFEEEYIIKPSDGHPLSISRLDGSLKIITETHSGSNPAETVLIYGVVGTIRLLAGTYALVVTSREKVGMHHGFPVYQIMSLKFLSCNKALKLSSSEEKRDEAHFVSLLKTVEKTPGLYYSYGTDLTLNVQRIYNLEALKKRRPLWKQADPRFLWNRSLIEELIEAKSMQVKLKETLLTVTLISRRCTRRIGTRMWRRGANLEGHVANFIETEQLLEVEGFTASYLQVRGSIPVLWEQIVDLTYKPKFNVINTEETPKVVQRHFHDLVQRYGSIVAIDLVNQKGSEGSLSLAYADAVQHLEHIRYVPFDFHRMCGHLHFERLQLLYEHIAEDFQKQGYFLKNLDGEKVQEQKGIIRVNCIDCLDRTNVTQSLLGQKVLDYQLKKLGLFTSSECISQHSDFHGQLKILWANHGDEISLQYSGTHALKGDFVRYGKQTVSGLIKDGFSALARYYLNNFHDGIRQDAMDLVAGYYTVSRGVPSPFQLNGFELFAYLPIASALIVGGLTITTFSLQQAADDAQHFLYSVVWAGLTAGVMAVVKANGRQFCSRP</sequence>
<organism evidence="3 4">
    <name type="scientific">Taxus chinensis</name>
    <name type="common">Chinese yew</name>
    <name type="synonym">Taxus wallichiana var. chinensis</name>
    <dbReference type="NCBI Taxonomy" id="29808"/>
    <lineage>
        <taxon>Eukaryota</taxon>
        <taxon>Viridiplantae</taxon>
        <taxon>Streptophyta</taxon>
        <taxon>Embryophyta</taxon>
        <taxon>Tracheophyta</taxon>
        <taxon>Spermatophyta</taxon>
        <taxon>Pinopsida</taxon>
        <taxon>Pinidae</taxon>
        <taxon>Conifers II</taxon>
        <taxon>Cupressales</taxon>
        <taxon>Taxaceae</taxon>
        <taxon>Taxus</taxon>
    </lineage>
</organism>
<comment type="caution">
    <text evidence="3">The sequence shown here is derived from an EMBL/GenBank/DDBJ whole genome shotgun (WGS) entry which is preliminary data.</text>
</comment>
<evidence type="ECO:0000313" key="4">
    <source>
        <dbReference type="Proteomes" id="UP000824469"/>
    </source>
</evidence>
<dbReference type="PANTHER" id="PTHR45662:SF10">
    <property type="entry name" value="PHOSPHOINOSITIDE PHOSPHATASE SAC8"/>
    <property type="match status" value="1"/>
</dbReference>
<keyword evidence="4" id="KW-1185">Reference proteome</keyword>
<dbReference type="OMA" id="QHFITSI"/>
<dbReference type="PANTHER" id="PTHR45662">
    <property type="entry name" value="PHOSPHATIDYLINOSITIDE PHOSPHATASE SAC1"/>
    <property type="match status" value="1"/>
</dbReference>
<reference evidence="3 4" key="1">
    <citation type="journal article" date="2021" name="Nat. Plants">
        <title>The Taxus genome provides insights into paclitaxel biosynthesis.</title>
        <authorList>
            <person name="Xiong X."/>
            <person name="Gou J."/>
            <person name="Liao Q."/>
            <person name="Li Y."/>
            <person name="Zhou Q."/>
            <person name="Bi G."/>
            <person name="Li C."/>
            <person name="Du R."/>
            <person name="Wang X."/>
            <person name="Sun T."/>
            <person name="Guo L."/>
            <person name="Liang H."/>
            <person name="Lu P."/>
            <person name="Wu Y."/>
            <person name="Zhang Z."/>
            <person name="Ro D.K."/>
            <person name="Shang Y."/>
            <person name="Huang S."/>
            <person name="Yan J."/>
        </authorList>
    </citation>
    <scope>NUCLEOTIDE SEQUENCE [LARGE SCALE GENOMIC DNA]</scope>
    <source>
        <strain evidence="3">Ta-2019</strain>
    </source>
</reference>
<feature type="domain" description="SAC" evidence="2">
    <location>
        <begin position="129"/>
        <end position="441"/>
    </location>
</feature>
<evidence type="ECO:0000256" key="1">
    <source>
        <dbReference type="SAM" id="Phobius"/>
    </source>
</evidence>
<proteinExistence type="predicted"/>
<dbReference type="Pfam" id="PF02383">
    <property type="entry name" value="Syja_N"/>
    <property type="match status" value="1"/>
</dbReference>
<dbReference type="GO" id="GO:0005783">
    <property type="term" value="C:endoplasmic reticulum"/>
    <property type="evidence" value="ECO:0007669"/>
    <property type="project" value="TreeGrafter"/>
</dbReference>
<dbReference type="GO" id="GO:0043812">
    <property type="term" value="F:phosphatidylinositol-4-phosphate phosphatase activity"/>
    <property type="evidence" value="ECO:0007669"/>
    <property type="project" value="TreeGrafter"/>
</dbReference>